<dbReference type="EMBL" id="AGUE01000028">
    <property type="protein sequence ID" value="EHL02316.1"/>
    <property type="molecule type" value="Genomic_DNA"/>
</dbReference>
<dbReference type="GO" id="GO:0008721">
    <property type="term" value="F:D-serine ammonia-lyase activity"/>
    <property type="evidence" value="ECO:0007669"/>
    <property type="project" value="TreeGrafter"/>
</dbReference>
<dbReference type="InParanoid" id="H0EGP2"/>
<evidence type="ECO:0000313" key="3">
    <source>
        <dbReference type="Proteomes" id="UP000005446"/>
    </source>
</evidence>
<dbReference type="OrthoDB" id="20198at2759"/>
<comment type="caution">
    <text evidence="2">The sequence shown here is derived from an EMBL/GenBank/DDBJ whole genome shotgun (WGS) entry which is preliminary data.</text>
</comment>
<dbReference type="AlphaFoldDB" id="H0EGP2"/>
<keyword evidence="3" id="KW-1185">Reference proteome</keyword>
<dbReference type="InterPro" id="IPR051466">
    <property type="entry name" value="D-amino_acid_metab_enzyme"/>
</dbReference>
<dbReference type="InterPro" id="IPR029066">
    <property type="entry name" value="PLP-binding_barrel"/>
</dbReference>
<gene>
    <name evidence="2" type="ORF">M7I_1661</name>
</gene>
<evidence type="ECO:0000259" key="1">
    <source>
        <dbReference type="Pfam" id="PF01168"/>
    </source>
</evidence>
<dbReference type="PANTHER" id="PTHR28004:SF2">
    <property type="entry name" value="D-SERINE DEHYDRATASE"/>
    <property type="match status" value="1"/>
</dbReference>
<reference evidence="2 3" key="1">
    <citation type="journal article" date="2012" name="Eukaryot. Cell">
        <title>Genome sequence of the fungus Glarea lozoyensis: the first genome sequence of a species from the Helotiaceae family.</title>
        <authorList>
            <person name="Youssar L."/>
            <person name="Gruening B.A."/>
            <person name="Erxleben A."/>
            <person name="Guenther S."/>
            <person name="Huettel W."/>
        </authorList>
    </citation>
    <scope>NUCLEOTIDE SEQUENCE [LARGE SCALE GENOMIC DNA]</scope>
    <source>
        <strain evidence="3">ATCC 74030 / MF5533</strain>
    </source>
</reference>
<sequence length="221" mass="24196">MATSELYPFYSKEDLTKKFVSKSIKDVTLPAAVIDRQKVKRNCDRMLDACEELKFRWRAHIKTHKTTELTKLQVGDGNGPANLIVSTIIEAENVAPLLLEYKAAGRAVNSLGQNGLSLMVDHPTQLESVIAIHKATSIAPSIFLKIDMGGRRAGVVPETEACSQLITSILSLEKAGQAIFLGLYSHAGHSYSSNSQDSALDYLRLEFESLLTTLSTGFTHS</sequence>
<dbReference type="SUPFAM" id="SSF51419">
    <property type="entry name" value="PLP-binding barrel"/>
    <property type="match status" value="1"/>
</dbReference>
<organism evidence="2 3">
    <name type="scientific">Glarea lozoyensis (strain ATCC 74030 / MF5533)</name>
    <dbReference type="NCBI Taxonomy" id="1104152"/>
    <lineage>
        <taxon>Eukaryota</taxon>
        <taxon>Fungi</taxon>
        <taxon>Dikarya</taxon>
        <taxon>Ascomycota</taxon>
        <taxon>Pezizomycotina</taxon>
        <taxon>Leotiomycetes</taxon>
        <taxon>Helotiales</taxon>
        <taxon>Helotiaceae</taxon>
        <taxon>Glarea</taxon>
    </lineage>
</organism>
<dbReference type="Pfam" id="PF01168">
    <property type="entry name" value="Ala_racemase_N"/>
    <property type="match status" value="1"/>
</dbReference>
<dbReference type="Gene3D" id="3.20.20.10">
    <property type="entry name" value="Alanine racemase"/>
    <property type="match status" value="1"/>
</dbReference>
<evidence type="ECO:0000313" key="2">
    <source>
        <dbReference type="EMBL" id="EHL02316.1"/>
    </source>
</evidence>
<accession>H0EGP2</accession>
<feature type="domain" description="Alanine racemase N-terminal" evidence="1">
    <location>
        <begin position="34"/>
        <end position="197"/>
    </location>
</feature>
<protein>
    <submittedName>
        <fullName evidence="2">Putative D-serine dehydratase</fullName>
    </submittedName>
</protein>
<dbReference type="HOGENOM" id="CLU_1250780_0_0_1"/>
<proteinExistence type="predicted"/>
<dbReference type="GO" id="GO:0036088">
    <property type="term" value="P:D-serine catabolic process"/>
    <property type="evidence" value="ECO:0007669"/>
    <property type="project" value="TreeGrafter"/>
</dbReference>
<dbReference type="InterPro" id="IPR001608">
    <property type="entry name" value="Ala_racemase_N"/>
</dbReference>
<dbReference type="FunCoup" id="H0EGP2">
    <property type="interactions" value="21"/>
</dbReference>
<dbReference type="Proteomes" id="UP000005446">
    <property type="component" value="Unassembled WGS sequence"/>
</dbReference>
<dbReference type="PANTHER" id="PTHR28004">
    <property type="entry name" value="ZGC:162816-RELATED"/>
    <property type="match status" value="1"/>
</dbReference>
<name>H0EGP2_GLAL7</name>